<keyword evidence="1" id="KW-0378">Hydrolase</keyword>
<gene>
    <name evidence="3" type="ORF">GGQ98_001645</name>
</gene>
<dbReference type="InterPro" id="IPR029069">
    <property type="entry name" value="HotDog_dom_sf"/>
</dbReference>
<accession>A0A7W7B2S1</accession>
<proteinExistence type="predicted"/>
<dbReference type="GO" id="GO:0061522">
    <property type="term" value="F:1,4-dihydroxy-2-naphthoyl-CoA thioesterase activity"/>
    <property type="evidence" value="ECO:0007669"/>
    <property type="project" value="TreeGrafter"/>
</dbReference>
<name>A0A7W7B2S1_9SPHN</name>
<dbReference type="InterPro" id="IPR006683">
    <property type="entry name" value="Thioestr_dom"/>
</dbReference>
<evidence type="ECO:0000259" key="2">
    <source>
        <dbReference type="Pfam" id="PF03061"/>
    </source>
</evidence>
<dbReference type="Gene3D" id="3.10.129.10">
    <property type="entry name" value="Hotdog Thioesterase"/>
    <property type="match status" value="1"/>
</dbReference>
<dbReference type="InterPro" id="IPR003736">
    <property type="entry name" value="PAAI_dom"/>
</dbReference>
<keyword evidence="4" id="KW-1185">Reference proteome</keyword>
<protein>
    <submittedName>
        <fullName evidence="3">Uncharacterized protein (TIGR00369 family)</fullName>
    </submittedName>
</protein>
<dbReference type="SUPFAM" id="SSF54637">
    <property type="entry name" value="Thioesterase/thiol ester dehydrase-isomerase"/>
    <property type="match status" value="1"/>
</dbReference>
<dbReference type="NCBIfam" id="TIGR00369">
    <property type="entry name" value="unchar_dom_1"/>
    <property type="match status" value="1"/>
</dbReference>
<comment type="caution">
    <text evidence="3">The sequence shown here is derived from an EMBL/GenBank/DDBJ whole genome shotgun (WGS) entry which is preliminary data.</text>
</comment>
<dbReference type="GO" id="GO:0005829">
    <property type="term" value="C:cytosol"/>
    <property type="evidence" value="ECO:0007669"/>
    <property type="project" value="TreeGrafter"/>
</dbReference>
<organism evidence="3 4">
    <name type="scientific">Sphingosinicella soli</name>
    <dbReference type="NCBI Taxonomy" id="333708"/>
    <lineage>
        <taxon>Bacteria</taxon>
        <taxon>Pseudomonadati</taxon>
        <taxon>Pseudomonadota</taxon>
        <taxon>Alphaproteobacteria</taxon>
        <taxon>Sphingomonadales</taxon>
        <taxon>Sphingosinicellaceae</taxon>
        <taxon>Sphingosinicella</taxon>
    </lineage>
</organism>
<evidence type="ECO:0000313" key="3">
    <source>
        <dbReference type="EMBL" id="MBB4632028.1"/>
    </source>
</evidence>
<dbReference type="CDD" id="cd03443">
    <property type="entry name" value="PaaI_thioesterase"/>
    <property type="match status" value="1"/>
</dbReference>
<feature type="domain" description="Thioesterase" evidence="2">
    <location>
        <begin position="55"/>
        <end position="127"/>
    </location>
</feature>
<evidence type="ECO:0000313" key="4">
    <source>
        <dbReference type="Proteomes" id="UP000566324"/>
    </source>
</evidence>
<sequence>MNPILKPIIDGFLNFVPHVKALGMGFRAVGDDWAELTLPYAEHLVAYPGDDGAPGVIASGAIFSLMDSVGGMAVIAKSKRLMQQATLDLRIDYLRPARPGNTVIGRAEVIRQTRAVAFVKGIAHDGDADDPVALMTACYMFTAGAKS</sequence>
<dbReference type="PANTHER" id="PTHR43240:SF7">
    <property type="entry name" value="BLR7284 PROTEIN"/>
    <property type="match status" value="1"/>
</dbReference>
<dbReference type="RefSeq" id="WP_184067809.1">
    <property type="nucleotide sequence ID" value="NZ_JACHNZ010000016.1"/>
</dbReference>
<evidence type="ECO:0000256" key="1">
    <source>
        <dbReference type="ARBA" id="ARBA00022801"/>
    </source>
</evidence>
<dbReference type="AlphaFoldDB" id="A0A7W7B2S1"/>
<reference evidence="3 4" key="1">
    <citation type="submission" date="2020-08" db="EMBL/GenBank/DDBJ databases">
        <title>Genomic Encyclopedia of Type Strains, Phase IV (KMG-IV): sequencing the most valuable type-strain genomes for metagenomic binning, comparative biology and taxonomic classification.</title>
        <authorList>
            <person name="Goeker M."/>
        </authorList>
    </citation>
    <scope>NUCLEOTIDE SEQUENCE [LARGE SCALE GENOMIC DNA]</scope>
    <source>
        <strain evidence="3 4">DSM 17328</strain>
    </source>
</reference>
<dbReference type="Proteomes" id="UP000566324">
    <property type="component" value="Unassembled WGS sequence"/>
</dbReference>
<dbReference type="PANTHER" id="PTHR43240">
    <property type="entry name" value="1,4-DIHYDROXY-2-NAPHTHOYL-COA THIOESTERASE 1"/>
    <property type="match status" value="1"/>
</dbReference>
<dbReference type="EMBL" id="JACHNZ010000016">
    <property type="protein sequence ID" value="MBB4632028.1"/>
    <property type="molecule type" value="Genomic_DNA"/>
</dbReference>
<dbReference type="Pfam" id="PF03061">
    <property type="entry name" value="4HBT"/>
    <property type="match status" value="1"/>
</dbReference>